<dbReference type="InParanoid" id="A0A671UES8"/>
<dbReference type="Ensembl" id="ENSSAUT00010011915.1">
    <property type="protein sequence ID" value="ENSSAUP00010011204.1"/>
    <property type="gene ID" value="ENSSAUG00010004636.1"/>
</dbReference>
<feature type="compositionally biased region" description="Basic residues" evidence="12">
    <location>
        <begin position="647"/>
        <end position="663"/>
    </location>
</feature>
<dbReference type="PANTHER" id="PTHR12706">
    <property type="entry name" value="STRAWBERRY NOTCH-RELATED"/>
    <property type="match status" value="1"/>
</dbReference>
<comment type="function">
    <text evidence="8">Acts as a transcriptional coregulator, that can have both coactivator and corepressor functions. Inhibits the DCSTAMP-repressive activity of TAL1, hence enhancing the access of the transcription factor MITF to the DC-STAMP promoter in osteoclast. Plays a role in bone homeostasis; required as a positive regulator in TNFSF11//RANKL-mediated osteoclast fusion via a DCSTAMP-dependent pathway. May also be required in the regulation of osteoblast differentiation. Involved in the transcriptional corepression of NF-kappaB in macrophages. Plays a role as a regulator in the pro-inflammatory cascade.</text>
</comment>
<keyword evidence="7" id="KW-0804">Transcription</keyword>
<evidence type="ECO:0000256" key="1">
    <source>
        <dbReference type="ARBA" id="ARBA00006992"/>
    </source>
</evidence>
<dbReference type="Proteomes" id="UP000472265">
    <property type="component" value="Chromosome 11"/>
</dbReference>
<evidence type="ECO:0000256" key="6">
    <source>
        <dbReference type="ARBA" id="ARBA00023159"/>
    </source>
</evidence>
<proteinExistence type="inferred from homology"/>
<keyword evidence="17" id="KW-1185">Reference proteome</keyword>
<evidence type="ECO:0000313" key="17">
    <source>
        <dbReference type="Proteomes" id="UP000472265"/>
    </source>
</evidence>
<evidence type="ECO:0000256" key="10">
    <source>
        <dbReference type="ARBA" id="ARBA00073423"/>
    </source>
</evidence>
<dbReference type="GO" id="GO:0002281">
    <property type="term" value="P:macrophage activation involved in immune response"/>
    <property type="evidence" value="ECO:0007669"/>
    <property type="project" value="UniProtKB-ARBA"/>
</dbReference>
<keyword evidence="3" id="KW-0221">Differentiation</keyword>
<reference evidence="16" key="3">
    <citation type="submission" date="2025-09" db="UniProtKB">
        <authorList>
            <consortium name="Ensembl"/>
        </authorList>
    </citation>
    <scope>IDENTIFICATION</scope>
</reference>
<evidence type="ECO:0000256" key="2">
    <source>
        <dbReference type="ARBA" id="ARBA00022491"/>
    </source>
</evidence>
<evidence type="ECO:0000259" key="15">
    <source>
        <dbReference type="Pfam" id="PF25373"/>
    </source>
</evidence>
<dbReference type="InterPro" id="IPR057332">
    <property type="entry name" value="SBNO_a/b_dom"/>
</dbReference>
<keyword evidence="5" id="KW-0805">Transcription regulation</keyword>
<feature type="region of interest" description="Disordered" evidence="12">
    <location>
        <begin position="1414"/>
        <end position="1433"/>
    </location>
</feature>
<dbReference type="GO" id="GO:0006355">
    <property type="term" value="P:regulation of DNA-templated transcription"/>
    <property type="evidence" value="ECO:0007669"/>
    <property type="project" value="InterPro"/>
</dbReference>
<dbReference type="GO" id="GO:0042393">
    <property type="term" value="F:histone binding"/>
    <property type="evidence" value="ECO:0007669"/>
    <property type="project" value="TreeGrafter"/>
</dbReference>
<feature type="compositionally biased region" description="Polar residues" evidence="12">
    <location>
        <begin position="1302"/>
        <end position="1312"/>
    </location>
</feature>
<dbReference type="InterPro" id="IPR027417">
    <property type="entry name" value="P-loop_NTPase"/>
</dbReference>
<evidence type="ECO:0000256" key="8">
    <source>
        <dbReference type="ARBA" id="ARBA00055221"/>
    </source>
</evidence>
<dbReference type="OrthoDB" id="421838at2759"/>
<feature type="compositionally biased region" description="Basic and acidic residues" evidence="12">
    <location>
        <begin position="636"/>
        <end position="646"/>
    </location>
</feature>
<feature type="compositionally biased region" description="Low complexity" evidence="12">
    <location>
        <begin position="1342"/>
        <end position="1358"/>
    </location>
</feature>
<organism evidence="16 17">
    <name type="scientific">Sparus aurata</name>
    <name type="common">Gilthead sea bream</name>
    <dbReference type="NCBI Taxonomy" id="8175"/>
    <lineage>
        <taxon>Eukaryota</taxon>
        <taxon>Metazoa</taxon>
        <taxon>Chordata</taxon>
        <taxon>Craniata</taxon>
        <taxon>Vertebrata</taxon>
        <taxon>Euteleostomi</taxon>
        <taxon>Actinopterygii</taxon>
        <taxon>Neopterygii</taxon>
        <taxon>Teleostei</taxon>
        <taxon>Neoteleostei</taxon>
        <taxon>Acanthomorphata</taxon>
        <taxon>Eupercaria</taxon>
        <taxon>Spariformes</taxon>
        <taxon>Sparidae</taxon>
        <taxon>Sparus</taxon>
    </lineage>
</organism>
<dbReference type="GO" id="GO:0005634">
    <property type="term" value="C:nucleus"/>
    <property type="evidence" value="ECO:0007669"/>
    <property type="project" value="TreeGrafter"/>
</dbReference>
<dbReference type="GO" id="GO:0031490">
    <property type="term" value="F:chromatin DNA binding"/>
    <property type="evidence" value="ECO:0007669"/>
    <property type="project" value="TreeGrafter"/>
</dbReference>
<feature type="compositionally biased region" description="Polar residues" evidence="12">
    <location>
        <begin position="1325"/>
        <end position="1341"/>
    </location>
</feature>
<feature type="domain" description="Strawberry notch helicase C" evidence="13">
    <location>
        <begin position="736"/>
        <end position="1013"/>
    </location>
</feature>
<feature type="compositionally biased region" description="Low complexity" evidence="12">
    <location>
        <begin position="1504"/>
        <end position="1522"/>
    </location>
</feature>
<feature type="compositionally biased region" description="Low complexity" evidence="12">
    <location>
        <begin position="1313"/>
        <end position="1324"/>
    </location>
</feature>
<dbReference type="RefSeq" id="XP_030288837.1">
    <property type="nucleotide sequence ID" value="XM_030432977.1"/>
</dbReference>
<evidence type="ECO:0000259" key="14">
    <source>
        <dbReference type="Pfam" id="PF13872"/>
    </source>
</evidence>
<dbReference type="FunFam" id="3.40.50.300:FF:003990">
    <property type="entry name" value="Si:ch73-63e15.2"/>
    <property type="match status" value="1"/>
</dbReference>
<dbReference type="FunFam" id="3.40.50.300:FF:000342">
    <property type="entry name" value="Protein strawberry notch homolog 2"/>
    <property type="match status" value="1"/>
</dbReference>
<evidence type="ECO:0000256" key="9">
    <source>
        <dbReference type="ARBA" id="ARBA00063805"/>
    </source>
</evidence>
<evidence type="ECO:0000256" key="12">
    <source>
        <dbReference type="SAM" id="MobiDB-lite"/>
    </source>
</evidence>
<feature type="region of interest" description="Disordered" evidence="12">
    <location>
        <begin position="1302"/>
        <end position="1365"/>
    </location>
</feature>
<reference evidence="16" key="2">
    <citation type="submission" date="2025-08" db="UniProtKB">
        <authorList>
            <consortium name="Ensembl"/>
        </authorList>
    </citation>
    <scope>IDENTIFICATION</scope>
</reference>
<feature type="domain" description="SBNO alpha/beta" evidence="15">
    <location>
        <begin position="1051"/>
        <end position="1163"/>
    </location>
</feature>
<comment type="subunit">
    <text evidence="9">Interacts with TAL1; this interaction inhibits TAL1 occupancy of the DCSTAMP promoter, leading to the activation of the DCSTAMP promoter by the transcription factor MITF.</text>
</comment>
<evidence type="ECO:0000256" key="5">
    <source>
        <dbReference type="ARBA" id="ARBA00023015"/>
    </source>
</evidence>
<name>A0A671UES8_SPAAU</name>
<feature type="region of interest" description="Disordered" evidence="12">
    <location>
        <begin position="189"/>
        <end position="216"/>
    </location>
</feature>
<feature type="compositionally biased region" description="Low complexity" evidence="12">
    <location>
        <begin position="667"/>
        <end position="677"/>
    </location>
</feature>
<evidence type="ECO:0000256" key="7">
    <source>
        <dbReference type="ARBA" id="ARBA00023163"/>
    </source>
</evidence>
<comment type="similarity">
    <text evidence="1">Belongs to the SBNO family.</text>
</comment>
<feature type="compositionally biased region" description="Low complexity" evidence="12">
    <location>
        <begin position="1414"/>
        <end position="1426"/>
    </location>
</feature>
<feature type="domain" description="Strawberry notch AAA" evidence="14">
    <location>
        <begin position="236"/>
        <end position="528"/>
    </location>
</feature>
<gene>
    <name evidence="16" type="primary">SBNO2</name>
    <name evidence="16" type="synonym">sbno2b</name>
</gene>
<dbReference type="GeneTree" id="ENSGT00940000159946"/>
<evidence type="ECO:0000256" key="3">
    <source>
        <dbReference type="ARBA" id="ARBA00022782"/>
    </source>
</evidence>
<keyword evidence="6" id="KW-0010">Activator</keyword>
<dbReference type="Gene3D" id="3.40.50.300">
    <property type="entry name" value="P-loop containing nucleotide triphosphate hydrolases"/>
    <property type="match status" value="1"/>
</dbReference>
<feature type="region of interest" description="Disordered" evidence="12">
    <location>
        <begin position="1491"/>
        <end position="1522"/>
    </location>
</feature>
<evidence type="ECO:0000256" key="4">
    <source>
        <dbReference type="ARBA" id="ARBA00022855"/>
    </source>
</evidence>
<keyword evidence="11" id="KW-0175">Coiled coil</keyword>
<feature type="region of interest" description="Disordered" evidence="12">
    <location>
        <begin position="636"/>
        <end position="698"/>
    </location>
</feature>
<dbReference type="Pfam" id="PF25373">
    <property type="entry name" value="SBNO"/>
    <property type="match status" value="1"/>
</dbReference>
<dbReference type="InterPro" id="IPR026937">
    <property type="entry name" value="SBNO_Helicase_C_dom"/>
</dbReference>
<keyword evidence="4" id="KW-0892">Osteogenesis</keyword>
<evidence type="ECO:0000259" key="13">
    <source>
        <dbReference type="Pfam" id="PF13871"/>
    </source>
</evidence>
<keyword evidence="2" id="KW-0678">Repressor</keyword>
<dbReference type="GeneID" id="115591206"/>
<dbReference type="InterPro" id="IPR039187">
    <property type="entry name" value="SNO_AAA"/>
</dbReference>
<evidence type="ECO:0000313" key="16">
    <source>
        <dbReference type="Ensembl" id="ENSSAUP00010011204.1"/>
    </source>
</evidence>
<sequence length="1610" mass="179252">MPILPSALAMDGENYLHPEGPQLDSSLFSVASPNMESSIYASSGSWGSFPQQAGYSIHCPMQSGNQQYHLNSSTTTTTPDVHMDMYSGFPDVDFPLNLPRNGDFPQDLSCIDDLSTNSLFSSPADSLSEYADAQSFISTDNLDTVPTLWDVNTSTTTTPAQSQLELNGTGRFHGLASLDDITAIISTPPLGGFQAPRTQPPQEEEEDAEEEETEELGHVDTYAEYKPSKSTIGISHPDIVVETNTLSSVPPPDITYTLSIPEQTINSGLLSALQLEAIIYACQQHEVILQNNQRAGFLIGDGAGVGKGRTVAGIILENYLKGRKKALWFSISNDLKFDAERDLKDIDAPIIPVHALNKIKYGDTATSEGVLFATYSALIGESQAGGQHRTRIKQILDWCKPDFDGVIIFDECHKAKNATSTKMGKAVLDLQNKLPRARVVYASATGASEPKNMIYMSRLGIWGEGTPFRTFDDFLHAIEKRGVGAMEIVAMDMKVSGMYIARQLSFSGVSFRIEEIGLDSDFKLVYNKAAKLWAEALQVFMRAADELGLVSRKSLWGQFWSSHQRFFKYLCIAAKVRCLVELAQKELEAGKCIVIGLQSTGESRTREVLDENDGHLDRFVSAAEGVFQSLVSKHFPSEKQRREKAPGNKRKRKPRGRQPKVPKHTVDSGGVINISDDSSSDSDGIDTDSNSSPDSLLDNDDVIFVNHTSCQTARIEDMKQGLLNKISILGKELPLNTLDELIDKFGGPDKVSEMTGRKGRVVRRPDGSVRYESRAEQGLTIDHINIKEKDRFMSGEKLVAIISEAASSGISLQADKRVKNQRRRVHMTLELPWSADRAIQQFGRTHRSNQVTAPEYIFLISELAGERRFASIVAKRLESLGALTHGDRRATESRDLSKYNFENKYGTKALDKITKAILGHIENKVPPPKGYPAGEALFFRDMKLGMMDVGIFCKEPRFGISTEKDCSITKFLNRILGLEVHKQNYLFQYFTDNFDYLIEKDKKEGKYDMGILDLAPGNDEIYEEKQETFLTVGNPQDGQVVLYKISVDRGMPWDEAYNRSLKLSGPDDGFYLSLKLRGNHPCVLLAEQGRGKNLIVYKPNIGKQAHPESLDNLQQRYRKVTPEEARDSWENQFTFSFKKCSHANWNGKCKKIEEGQECLQGMRLRQYHMLCGALLRVWKRVSDVVSDITSSSILQIVRLKTKQHNKQVGIKIPENCVARVRDELLLMDEEVKRRRKEREQQAVEQRLAEERMRKMKEENKHLLANLFSQQPMHNQSLAQSLAQTQILKQKLNQNVLQRTQTGNMSQLQRLPAQSQSTLQQKSSQNIAMLSLQRNPSQTQQRTHSSWNNNNSSTTSTTNQGPLPNIASLTSNLSQYYPHSFLSQFPQLKNQSLLHHQNTLSPSLSSKNPLDEILDLTVSSPSPSPDTTGGGLNLDSLTRTSAAFGNDFNLESLISQNAQIQQPLLQQQQQQQQENHSLLTNNHQDLLLELFDFPPSPQLPTQKASPSSSTSSSSSTTSSTSSVSNSLVSHIPASLVIPSSSSSSLFSSQSPSSSLFSNSSSHFSPSYLLPQSDSLPNGHCNTTTLDIREALNSMLQSGSDRKSVIQYRPQD</sequence>
<dbReference type="Pfam" id="PF13871">
    <property type="entry name" value="Helicase_C_4"/>
    <property type="match status" value="1"/>
</dbReference>
<evidence type="ECO:0000256" key="11">
    <source>
        <dbReference type="SAM" id="Coils"/>
    </source>
</evidence>
<dbReference type="Pfam" id="PF13872">
    <property type="entry name" value="AAA_34"/>
    <property type="match status" value="1"/>
</dbReference>
<feature type="coiled-coil region" evidence="11">
    <location>
        <begin position="1226"/>
        <end position="1294"/>
    </location>
</feature>
<dbReference type="GO" id="GO:0071354">
    <property type="term" value="P:cellular response to interleukin-6"/>
    <property type="evidence" value="ECO:0007669"/>
    <property type="project" value="UniProtKB-ARBA"/>
</dbReference>
<reference evidence="16" key="1">
    <citation type="submission" date="2021-04" db="EMBL/GenBank/DDBJ databases">
        <authorList>
            <consortium name="Wellcome Sanger Institute Data Sharing"/>
        </authorList>
    </citation>
    <scope>NUCLEOTIDE SEQUENCE [LARGE SCALE GENOMIC DNA]</scope>
</reference>
<accession>A0A671UES8</accession>
<dbReference type="GO" id="GO:0030154">
    <property type="term" value="P:cell differentiation"/>
    <property type="evidence" value="ECO:0007669"/>
    <property type="project" value="UniProtKB-KW"/>
</dbReference>
<dbReference type="PANTHER" id="PTHR12706:SF5">
    <property type="entry name" value="PROTEIN STRAWBERRY NOTCH HOMOLOG 2"/>
    <property type="match status" value="1"/>
</dbReference>
<dbReference type="InterPro" id="IPR026741">
    <property type="entry name" value="SNO"/>
</dbReference>
<dbReference type="SUPFAM" id="SSF52540">
    <property type="entry name" value="P-loop containing nucleoside triphosphate hydrolases"/>
    <property type="match status" value="2"/>
</dbReference>
<feature type="compositionally biased region" description="Low complexity" evidence="12">
    <location>
        <begin position="687"/>
        <end position="696"/>
    </location>
</feature>
<feature type="compositionally biased region" description="Acidic residues" evidence="12">
    <location>
        <begin position="202"/>
        <end position="214"/>
    </location>
</feature>
<dbReference type="GO" id="GO:0001503">
    <property type="term" value="P:ossification"/>
    <property type="evidence" value="ECO:0007669"/>
    <property type="project" value="UniProtKB-KW"/>
</dbReference>
<protein>
    <recommendedName>
        <fullName evidence="10">Protein strawberry notch homolog 2</fullName>
    </recommendedName>
</protein>